<feature type="compositionally biased region" description="Basic residues" evidence="1">
    <location>
        <begin position="61"/>
        <end position="73"/>
    </location>
</feature>
<reference evidence="2" key="2">
    <citation type="submission" date="2021-09" db="EMBL/GenBank/DDBJ databases">
        <authorList>
            <person name="Jia N."/>
            <person name="Wang J."/>
            <person name="Shi W."/>
            <person name="Du L."/>
            <person name="Sun Y."/>
            <person name="Zhan W."/>
            <person name="Jiang J."/>
            <person name="Wang Q."/>
            <person name="Zhang B."/>
            <person name="Ji P."/>
            <person name="Sakyi L.B."/>
            <person name="Cui X."/>
            <person name="Yuan T."/>
            <person name="Jiang B."/>
            <person name="Yang W."/>
            <person name="Lam T.T.-Y."/>
            <person name="Chang Q."/>
            <person name="Ding S."/>
            <person name="Wang X."/>
            <person name="Zhu J."/>
            <person name="Ruan X."/>
            <person name="Zhao L."/>
            <person name="Wei J."/>
            <person name="Que T."/>
            <person name="Du C."/>
            <person name="Cheng J."/>
            <person name="Dai P."/>
            <person name="Han X."/>
            <person name="Huang E."/>
            <person name="Gao Y."/>
            <person name="Liu J."/>
            <person name="Shao H."/>
            <person name="Ye R."/>
            <person name="Li L."/>
            <person name="Wei W."/>
            <person name="Wang X."/>
            <person name="Wang C."/>
            <person name="Huo Q."/>
            <person name="Li W."/>
            <person name="Guo W."/>
            <person name="Chen H."/>
            <person name="Chen S."/>
            <person name="Zhou L."/>
            <person name="Zhou L."/>
            <person name="Ni X."/>
            <person name="Tian J."/>
            <person name="Zhou Y."/>
            <person name="Sheng Y."/>
            <person name="Liu T."/>
            <person name="Pan Y."/>
            <person name="Xia L."/>
            <person name="Li J."/>
            <person name="Zhao F."/>
            <person name="Cao W."/>
        </authorList>
    </citation>
    <scope>NUCLEOTIDE SEQUENCE</scope>
    <source>
        <strain evidence="2">Rsan-2018</strain>
        <tissue evidence="2">Larvae</tissue>
    </source>
</reference>
<accession>A0A9D4Q869</accession>
<gene>
    <name evidence="2" type="ORF">HPB52_021698</name>
</gene>
<comment type="caution">
    <text evidence="2">The sequence shown here is derived from an EMBL/GenBank/DDBJ whole genome shotgun (WGS) entry which is preliminary data.</text>
</comment>
<feature type="compositionally biased region" description="Polar residues" evidence="1">
    <location>
        <begin position="42"/>
        <end position="56"/>
    </location>
</feature>
<evidence type="ECO:0000256" key="1">
    <source>
        <dbReference type="SAM" id="MobiDB-lite"/>
    </source>
</evidence>
<dbReference type="AlphaFoldDB" id="A0A9D4Q869"/>
<keyword evidence="3" id="KW-1185">Reference proteome</keyword>
<evidence type="ECO:0000313" key="3">
    <source>
        <dbReference type="Proteomes" id="UP000821837"/>
    </source>
</evidence>
<evidence type="ECO:0000313" key="2">
    <source>
        <dbReference type="EMBL" id="KAH7969730.1"/>
    </source>
</evidence>
<dbReference type="EMBL" id="JABSTV010001248">
    <property type="protein sequence ID" value="KAH7969730.1"/>
    <property type="molecule type" value="Genomic_DNA"/>
</dbReference>
<feature type="region of interest" description="Disordered" evidence="1">
    <location>
        <begin position="37"/>
        <end position="76"/>
    </location>
</feature>
<organism evidence="2 3">
    <name type="scientific">Rhipicephalus sanguineus</name>
    <name type="common">Brown dog tick</name>
    <name type="synonym">Ixodes sanguineus</name>
    <dbReference type="NCBI Taxonomy" id="34632"/>
    <lineage>
        <taxon>Eukaryota</taxon>
        <taxon>Metazoa</taxon>
        <taxon>Ecdysozoa</taxon>
        <taxon>Arthropoda</taxon>
        <taxon>Chelicerata</taxon>
        <taxon>Arachnida</taxon>
        <taxon>Acari</taxon>
        <taxon>Parasitiformes</taxon>
        <taxon>Ixodida</taxon>
        <taxon>Ixodoidea</taxon>
        <taxon>Ixodidae</taxon>
        <taxon>Rhipicephalinae</taxon>
        <taxon>Rhipicephalus</taxon>
        <taxon>Rhipicephalus</taxon>
    </lineage>
</organism>
<dbReference type="Proteomes" id="UP000821837">
    <property type="component" value="Unassembled WGS sequence"/>
</dbReference>
<protein>
    <submittedName>
        <fullName evidence="2">Uncharacterized protein</fullName>
    </submittedName>
</protein>
<name>A0A9D4Q869_RHISA</name>
<sequence>MLRRVVIVRGNTARVAALFGPSSERRANCCRESAISGRGSVSCASPATVPPTSLHSQYRFRPSRRSGRNRSMRRAVNSASGIDSACADVIHVEPFAALLEARPPAQYYL</sequence>
<proteinExistence type="predicted"/>
<reference evidence="2" key="1">
    <citation type="journal article" date="2020" name="Cell">
        <title>Large-Scale Comparative Analyses of Tick Genomes Elucidate Their Genetic Diversity and Vector Capacities.</title>
        <authorList>
            <consortium name="Tick Genome and Microbiome Consortium (TIGMIC)"/>
            <person name="Jia N."/>
            <person name="Wang J."/>
            <person name="Shi W."/>
            <person name="Du L."/>
            <person name="Sun Y."/>
            <person name="Zhan W."/>
            <person name="Jiang J.F."/>
            <person name="Wang Q."/>
            <person name="Zhang B."/>
            <person name="Ji P."/>
            <person name="Bell-Sakyi L."/>
            <person name="Cui X.M."/>
            <person name="Yuan T.T."/>
            <person name="Jiang B.G."/>
            <person name="Yang W.F."/>
            <person name="Lam T.T."/>
            <person name="Chang Q.C."/>
            <person name="Ding S.J."/>
            <person name="Wang X.J."/>
            <person name="Zhu J.G."/>
            <person name="Ruan X.D."/>
            <person name="Zhao L."/>
            <person name="Wei J.T."/>
            <person name="Ye R.Z."/>
            <person name="Que T.C."/>
            <person name="Du C.H."/>
            <person name="Zhou Y.H."/>
            <person name="Cheng J.X."/>
            <person name="Dai P.F."/>
            <person name="Guo W.B."/>
            <person name="Han X.H."/>
            <person name="Huang E.J."/>
            <person name="Li L.F."/>
            <person name="Wei W."/>
            <person name="Gao Y.C."/>
            <person name="Liu J.Z."/>
            <person name="Shao H.Z."/>
            <person name="Wang X."/>
            <person name="Wang C.C."/>
            <person name="Yang T.C."/>
            <person name="Huo Q.B."/>
            <person name="Li W."/>
            <person name="Chen H.Y."/>
            <person name="Chen S.E."/>
            <person name="Zhou L.G."/>
            <person name="Ni X.B."/>
            <person name="Tian J.H."/>
            <person name="Sheng Y."/>
            <person name="Liu T."/>
            <person name="Pan Y.S."/>
            <person name="Xia L.Y."/>
            <person name="Li J."/>
            <person name="Zhao F."/>
            <person name="Cao W.C."/>
        </authorList>
    </citation>
    <scope>NUCLEOTIDE SEQUENCE</scope>
    <source>
        <strain evidence="2">Rsan-2018</strain>
    </source>
</reference>